<accession>A0A6H5GFF2</accession>
<evidence type="ECO:0000313" key="2">
    <source>
        <dbReference type="EMBL" id="CAB0001710.1"/>
    </source>
</evidence>
<name>A0A6H5GFF2_9HEMI</name>
<dbReference type="EMBL" id="CADCXU010011315">
    <property type="protein sequence ID" value="CAB0001710.1"/>
    <property type="molecule type" value="Genomic_DNA"/>
</dbReference>
<dbReference type="AlphaFoldDB" id="A0A6H5GFF2"/>
<gene>
    <name evidence="2" type="ORF">NTEN_LOCUS7497</name>
</gene>
<feature type="region of interest" description="Disordered" evidence="1">
    <location>
        <begin position="64"/>
        <end position="87"/>
    </location>
</feature>
<keyword evidence="3" id="KW-1185">Reference proteome</keyword>
<sequence length="133" mass="15241">MKNFYTNCTLLIRITSRTSVCGQLQPVATPISPKKSSFILHRAMWNQPDDEIDALATDLEESLRISSDAPHPSPAESAHELMLRRRPSFRRERPEEVYLRELRSQGCLVQEAVYRLLRRASYGDVSAPDHPYS</sequence>
<proteinExistence type="predicted"/>
<reference evidence="2 3" key="1">
    <citation type="submission" date="2020-02" db="EMBL/GenBank/DDBJ databases">
        <authorList>
            <person name="Ferguson B K."/>
        </authorList>
    </citation>
    <scope>NUCLEOTIDE SEQUENCE [LARGE SCALE GENOMIC DNA]</scope>
</reference>
<feature type="compositionally biased region" description="Basic and acidic residues" evidence="1">
    <location>
        <begin position="77"/>
        <end position="87"/>
    </location>
</feature>
<evidence type="ECO:0000313" key="3">
    <source>
        <dbReference type="Proteomes" id="UP000479000"/>
    </source>
</evidence>
<organism evidence="2 3">
    <name type="scientific">Nesidiocoris tenuis</name>
    <dbReference type="NCBI Taxonomy" id="355587"/>
    <lineage>
        <taxon>Eukaryota</taxon>
        <taxon>Metazoa</taxon>
        <taxon>Ecdysozoa</taxon>
        <taxon>Arthropoda</taxon>
        <taxon>Hexapoda</taxon>
        <taxon>Insecta</taxon>
        <taxon>Pterygota</taxon>
        <taxon>Neoptera</taxon>
        <taxon>Paraneoptera</taxon>
        <taxon>Hemiptera</taxon>
        <taxon>Heteroptera</taxon>
        <taxon>Panheteroptera</taxon>
        <taxon>Cimicomorpha</taxon>
        <taxon>Miridae</taxon>
        <taxon>Dicyphina</taxon>
        <taxon>Nesidiocoris</taxon>
    </lineage>
</organism>
<protein>
    <submittedName>
        <fullName evidence="2">Uncharacterized protein</fullName>
    </submittedName>
</protein>
<evidence type="ECO:0000256" key="1">
    <source>
        <dbReference type="SAM" id="MobiDB-lite"/>
    </source>
</evidence>
<feature type="non-terminal residue" evidence="2">
    <location>
        <position position="133"/>
    </location>
</feature>
<dbReference type="Proteomes" id="UP000479000">
    <property type="component" value="Unassembled WGS sequence"/>
</dbReference>